<comment type="caution">
    <text evidence="2">The sequence shown here is derived from an EMBL/GenBank/DDBJ whole genome shotgun (WGS) entry which is preliminary data.</text>
</comment>
<proteinExistence type="predicted"/>
<organism evidence="2 3">
    <name type="scientific">Edhazardia aedis (strain USNM 41457)</name>
    <name type="common">Microsporidian parasite</name>
    <dbReference type="NCBI Taxonomy" id="1003232"/>
    <lineage>
        <taxon>Eukaryota</taxon>
        <taxon>Fungi</taxon>
        <taxon>Fungi incertae sedis</taxon>
        <taxon>Microsporidia</taxon>
        <taxon>Edhazardia</taxon>
    </lineage>
</organism>
<reference evidence="3" key="2">
    <citation type="submission" date="2015-07" db="EMBL/GenBank/DDBJ databases">
        <title>Contrasting host-pathogen interactions and genome evolution in two generalist and specialist microsporidian pathogens of mosquitoes.</title>
        <authorList>
            <consortium name="The Broad Institute Genomics Platform"/>
            <consortium name="The Broad Institute Genome Sequencing Center for Infectious Disease"/>
            <person name="Cuomo C.A."/>
            <person name="Sanscrainte N.D."/>
            <person name="Goldberg J.M."/>
            <person name="Heiman D."/>
            <person name="Young S."/>
            <person name="Zeng Q."/>
            <person name="Becnel J.J."/>
            <person name="Birren B.W."/>
        </authorList>
    </citation>
    <scope>NUCLEOTIDE SEQUENCE [LARGE SCALE GENOMIC DNA]</scope>
    <source>
        <strain evidence="3">USNM 41457</strain>
    </source>
</reference>
<sequence>MLKPVQTYLQIQKTMLIHFIMTAYCSENIKEESSQEVFFLQRTDPSKVFHPKKLIFVPFDKENIRDYSLTRIFKRKNKNEEATGYSLLKTQLGYITVDSDNKLEFKKEPTQNSEFEIEAIGDNFVRLKSWGNCMRPFDDKPLVVKCPGRLERDETDGMCDFTIHTVTDPELQALCKKVQELRPSNDRFGSLTSQDPLDSVQNCNNTCKCNEHRSNNEACGKKSCDSLNKDSDKGDVYDKKENEKQEEDKAMKDKKEKKMMMIPKINLRMIMKKKKMISIMVQKIQKQIN</sequence>
<evidence type="ECO:0000313" key="2">
    <source>
        <dbReference type="EMBL" id="EJW04370.1"/>
    </source>
</evidence>
<dbReference type="EMBL" id="AFBI03000019">
    <property type="protein sequence ID" value="EJW04370.1"/>
    <property type="molecule type" value="Genomic_DNA"/>
</dbReference>
<gene>
    <name evidence="2" type="ORF">EDEG_01385</name>
</gene>
<dbReference type="AlphaFoldDB" id="J9DP96"/>
<dbReference type="Proteomes" id="UP000003163">
    <property type="component" value="Unassembled WGS sequence"/>
</dbReference>
<dbReference type="VEuPathDB" id="MicrosporidiaDB:EDEG_01385"/>
<accession>J9DP96</accession>
<dbReference type="InParanoid" id="J9DP96"/>
<dbReference type="HOGENOM" id="CLU_963201_0_0_1"/>
<protein>
    <submittedName>
        <fullName evidence="2">Uncharacterized protein</fullName>
    </submittedName>
</protein>
<evidence type="ECO:0000313" key="3">
    <source>
        <dbReference type="Proteomes" id="UP000003163"/>
    </source>
</evidence>
<feature type="region of interest" description="Disordered" evidence="1">
    <location>
        <begin position="230"/>
        <end position="255"/>
    </location>
</feature>
<reference evidence="2 3" key="1">
    <citation type="submission" date="2011-08" db="EMBL/GenBank/DDBJ databases">
        <authorList>
            <person name="Liu Z.J."/>
            <person name="Shi F.L."/>
            <person name="Lu J.Q."/>
            <person name="Li M."/>
            <person name="Wang Z.L."/>
        </authorList>
    </citation>
    <scope>NUCLEOTIDE SEQUENCE [LARGE SCALE GENOMIC DNA]</scope>
    <source>
        <strain evidence="2 3">USNM 41457</strain>
    </source>
</reference>
<keyword evidence="3" id="KW-1185">Reference proteome</keyword>
<evidence type="ECO:0000256" key="1">
    <source>
        <dbReference type="SAM" id="MobiDB-lite"/>
    </source>
</evidence>
<name>J9DP96_EDHAE</name>